<keyword evidence="6" id="KW-0832">Ubl conjugation</keyword>
<evidence type="ECO:0000256" key="10">
    <source>
        <dbReference type="ARBA" id="ARBA00062488"/>
    </source>
</evidence>
<organism evidence="16 17">
    <name type="scientific">Astatotilapia calliptera</name>
    <name type="common">Eastern happy</name>
    <name type="synonym">Chromis callipterus</name>
    <dbReference type="NCBI Taxonomy" id="8154"/>
    <lineage>
        <taxon>Eukaryota</taxon>
        <taxon>Metazoa</taxon>
        <taxon>Chordata</taxon>
        <taxon>Craniata</taxon>
        <taxon>Vertebrata</taxon>
        <taxon>Euteleostomi</taxon>
        <taxon>Actinopterygii</taxon>
        <taxon>Neopterygii</taxon>
        <taxon>Teleostei</taxon>
        <taxon>Neoteleostei</taxon>
        <taxon>Acanthomorphata</taxon>
        <taxon>Ovalentaria</taxon>
        <taxon>Cichlomorphae</taxon>
        <taxon>Cichliformes</taxon>
        <taxon>Cichlidae</taxon>
        <taxon>African cichlids</taxon>
        <taxon>Pseudocrenilabrinae</taxon>
        <taxon>Haplochromini</taxon>
        <taxon>Astatotilapia</taxon>
    </lineage>
</organism>
<evidence type="ECO:0000256" key="6">
    <source>
        <dbReference type="ARBA" id="ARBA00022843"/>
    </source>
</evidence>
<evidence type="ECO:0000256" key="8">
    <source>
        <dbReference type="ARBA" id="ARBA00023242"/>
    </source>
</evidence>
<dbReference type="SMART" id="SM00316">
    <property type="entry name" value="S1"/>
    <property type="match status" value="10"/>
</dbReference>
<gene>
    <name evidence="16" type="primary">PDCD11</name>
</gene>
<feature type="region of interest" description="Disordered" evidence="14">
    <location>
        <begin position="1390"/>
        <end position="1424"/>
    </location>
</feature>
<feature type="domain" description="S1 motif" evidence="15">
    <location>
        <begin position="959"/>
        <end position="1034"/>
    </location>
</feature>
<evidence type="ECO:0000256" key="3">
    <source>
        <dbReference type="ARBA" id="ARBA00022552"/>
    </source>
</evidence>
<dbReference type="InterPro" id="IPR012340">
    <property type="entry name" value="NA-bd_OB-fold"/>
</dbReference>
<reference evidence="16 17" key="1">
    <citation type="submission" date="2018-05" db="EMBL/GenBank/DDBJ databases">
        <authorList>
            <person name="Datahose"/>
        </authorList>
    </citation>
    <scope>NUCLEOTIDE SEQUENCE</scope>
</reference>
<evidence type="ECO:0000256" key="5">
    <source>
        <dbReference type="ARBA" id="ARBA00022737"/>
    </source>
</evidence>
<feature type="domain" description="S1 motif" evidence="15">
    <location>
        <begin position="403"/>
        <end position="472"/>
    </location>
</feature>
<keyword evidence="2" id="KW-1017">Isopeptide bond</keyword>
<dbReference type="Pfam" id="PF05843">
    <property type="entry name" value="Suf"/>
    <property type="match status" value="1"/>
</dbReference>
<dbReference type="GO" id="GO:0032040">
    <property type="term" value="C:small-subunit processome"/>
    <property type="evidence" value="ECO:0007669"/>
    <property type="project" value="TreeGrafter"/>
</dbReference>
<dbReference type="Gene3D" id="2.40.50.140">
    <property type="entry name" value="Nucleic acid-binding proteins"/>
    <property type="match status" value="7"/>
</dbReference>
<reference evidence="17" key="2">
    <citation type="submission" date="2023-03" db="EMBL/GenBank/DDBJ databases">
        <authorList>
            <consortium name="Wellcome Sanger Institute Data Sharing"/>
        </authorList>
    </citation>
    <scope>NUCLEOTIDE SEQUENCE [LARGE SCALE GENOMIC DNA]</scope>
</reference>
<proteinExistence type="predicted"/>
<accession>A0AAX7T6I1</accession>
<dbReference type="FunFam" id="2.40.50.140:FF:000103">
    <property type="entry name" value="protein RRP5 homolog"/>
    <property type="match status" value="2"/>
</dbReference>
<dbReference type="Pfam" id="PF00575">
    <property type="entry name" value="S1"/>
    <property type="match status" value="3"/>
</dbReference>
<dbReference type="PANTHER" id="PTHR23270:SF10">
    <property type="entry name" value="PROTEIN RRP5 HOMOLOG"/>
    <property type="match status" value="1"/>
</dbReference>
<dbReference type="InterPro" id="IPR011990">
    <property type="entry name" value="TPR-like_helical_dom_sf"/>
</dbReference>
<keyword evidence="3" id="KW-0698">rRNA processing</keyword>
<evidence type="ECO:0000313" key="17">
    <source>
        <dbReference type="Proteomes" id="UP000265100"/>
    </source>
</evidence>
<dbReference type="InterPro" id="IPR003107">
    <property type="entry name" value="HAT"/>
</dbReference>
<evidence type="ECO:0000259" key="15">
    <source>
        <dbReference type="PROSITE" id="PS50126"/>
    </source>
</evidence>
<dbReference type="CDD" id="cd05698">
    <property type="entry name" value="S1_Rrp5_repeat_hs6_sc5"/>
    <property type="match status" value="1"/>
</dbReference>
<dbReference type="PANTHER" id="PTHR23270">
    <property type="entry name" value="PROGRAMMED CELL DEATH PROTEIN 11 PRE-RRNA PROCESSING PROTEIN RRP5"/>
    <property type="match status" value="1"/>
</dbReference>
<dbReference type="InterPro" id="IPR008847">
    <property type="entry name" value="Suf"/>
</dbReference>
<dbReference type="PROSITE" id="PS50005">
    <property type="entry name" value="TPR"/>
    <property type="match status" value="1"/>
</dbReference>
<dbReference type="InterPro" id="IPR048059">
    <property type="entry name" value="Rrp5_S1_rpt_hs1_sc1"/>
</dbReference>
<evidence type="ECO:0000256" key="13">
    <source>
        <dbReference type="PROSITE-ProRule" id="PRU00339"/>
    </source>
</evidence>
<keyword evidence="17" id="KW-1185">Reference proteome</keyword>
<dbReference type="FunFam" id="1.25.40.10:FF:000065">
    <property type="entry name" value="Programmed cell death 11"/>
    <property type="match status" value="1"/>
</dbReference>
<keyword evidence="13" id="KW-0802">TPR repeat</keyword>
<dbReference type="SMART" id="SM00386">
    <property type="entry name" value="HAT"/>
    <property type="match status" value="6"/>
</dbReference>
<feature type="domain" description="S1 motif" evidence="15">
    <location>
        <begin position="33"/>
        <end position="118"/>
    </location>
</feature>
<dbReference type="CDD" id="cd05702">
    <property type="entry name" value="S1_Rrp5_repeat_hs11_sc8"/>
    <property type="match status" value="1"/>
</dbReference>
<dbReference type="InterPro" id="IPR057302">
    <property type="entry name" value="Rrp5_S1"/>
</dbReference>
<protein>
    <recommendedName>
        <fullName evidence="11">Protein RRP5 homolog</fullName>
    </recommendedName>
    <alternativeName>
        <fullName evidence="12">Programmed cell death protein 11</fullName>
    </alternativeName>
</protein>
<dbReference type="PROSITE" id="PS50126">
    <property type="entry name" value="S1"/>
    <property type="match status" value="8"/>
</dbReference>
<dbReference type="GO" id="GO:0006364">
    <property type="term" value="P:rRNA processing"/>
    <property type="evidence" value="ECO:0007669"/>
    <property type="project" value="UniProtKB-KW"/>
</dbReference>
<evidence type="ECO:0000256" key="14">
    <source>
        <dbReference type="SAM" id="MobiDB-lite"/>
    </source>
</evidence>
<dbReference type="Gene3D" id="1.25.40.10">
    <property type="entry name" value="Tetratricopeptide repeat domain"/>
    <property type="match status" value="1"/>
</dbReference>
<feature type="region of interest" description="Disordered" evidence="14">
    <location>
        <begin position="1309"/>
        <end position="1369"/>
    </location>
</feature>
<keyword evidence="5" id="KW-0677">Repeat</keyword>
<dbReference type="Ensembl" id="ENSACLT00000079576.1">
    <property type="protein sequence ID" value="ENSACLP00000052448.1"/>
    <property type="gene ID" value="ENSACLG00000018236.2"/>
</dbReference>
<feature type="domain" description="S1 motif" evidence="15">
    <location>
        <begin position="1140"/>
        <end position="1208"/>
    </location>
</feature>
<comment type="subcellular location">
    <subcellularLocation>
        <location evidence="1">Nucleus</location>
        <location evidence="1">Nucleolus</location>
    </subcellularLocation>
</comment>
<comment type="subunit">
    <text evidence="10">Interacts with NF-kappa-B p50/NFKB1 and NF-kappa-B p65/RELA.</text>
</comment>
<keyword evidence="8" id="KW-0539">Nucleus</keyword>
<dbReference type="Proteomes" id="UP000265100">
    <property type="component" value="Chromosome 6"/>
</dbReference>
<dbReference type="FunFam" id="2.40.50.140:FF:000175">
    <property type="entry name" value="Programmed cell death 11"/>
    <property type="match status" value="1"/>
</dbReference>
<keyword evidence="7" id="KW-0007">Acetylation</keyword>
<dbReference type="Pfam" id="PF14559">
    <property type="entry name" value="TPR_19"/>
    <property type="match status" value="1"/>
</dbReference>
<evidence type="ECO:0000256" key="1">
    <source>
        <dbReference type="ARBA" id="ARBA00004604"/>
    </source>
</evidence>
<dbReference type="Pfam" id="PF23459">
    <property type="entry name" value="S1_RRP5"/>
    <property type="match status" value="3"/>
</dbReference>
<dbReference type="CDD" id="cd05694">
    <property type="entry name" value="S1_Rrp5_repeat_hs2_sc2"/>
    <property type="match status" value="1"/>
</dbReference>
<feature type="repeat" description="TPR" evidence="13">
    <location>
        <begin position="1565"/>
        <end position="1598"/>
    </location>
</feature>
<evidence type="ECO:0000256" key="12">
    <source>
        <dbReference type="ARBA" id="ARBA00080810"/>
    </source>
</evidence>
<dbReference type="SUPFAM" id="SSF50249">
    <property type="entry name" value="Nucleic acid-binding proteins"/>
    <property type="match status" value="8"/>
</dbReference>
<dbReference type="CDD" id="cd05693">
    <property type="entry name" value="S1_Rrp5_repeat_hs1_sc1"/>
    <property type="match status" value="1"/>
</dbReference>
<feature type="domain" description="S1 motif" evidence="15">
    <location>
        <begin position="227"/>
        <end position="291"/>
    </location>
</feature>
<sequence length="1711" mass="190886">KAGAKDDSKKLKKQKAEEKKVGLTLNAPVKCEGMLMLGCVKEVTDFEVTVSLPSGLQGFLSIKNICDSYTKLLSEQLDSADTEEICSLPHLFYPGMVLRCVVAKLDVTKRGSLSIQLSINPKLVNKSLTPSGLKTGMVLSACVESVEDYGYIIDIGVSGTKAFLSKESLKFKHNNAQELKVGQYLTSQVEEVKNDGRVVQLSANLTTIAQTCAEPKQGWNLTTLLPGLLVKAAIKEVTKHGLILDFLSSFNGQVDFLHMDAYDKWVFRNFDVNARVLYIEPQTRLVGMSLRSHLIHLETGIEPVPAGRERIGEVVKECKMTAMHHLSGGVLELPDKTLAFVHRNHLKESNEQTNENRVFAQPEHICRILDFSFTVLIFACLSSFDFRSVIGKPFYRYHDVQAGQVVEGTVSVLLSHGMVVHLSDHIKGLVPRTHLSDIVLQNPEKKYMEGMKVKCRVLSVDAENKKLYLTRKKTLVESSLPLFLSYNDTRPGRVSHGYIVSVKDFGCIVRFYNGVKGLVPLSELSSEPIVRPEDIFYVGQVVKAKVLQCDPEKGKMALSFKAVVKKENEETEKPEFDCEVGKRLDAKVLKKSLNGLEVAILPDEIHAVLPMSHLSDHMSNCPLLWESLQEGDIISKLISASHLKTLTKKPTVRWSLEEGVVAKDFSEITVGLQLVGWIKNIMPYGVFVEFPYGLCGLAPKSAMTDKFIRDTTNTFQVGQTVIAKVTNLDEEKRRFLVTLKISEVISPQGDAQTRLINGLQERRAVTEMLVMKDNSELQQQLAALSVGQKLKLTVDTVNDTGATFKSDALIGATILANKHHMMGVKLTNGQKVGAVVLHVDMLSACVHVSILSKVMGKKKSLAEGLKYTAMVQHIDKDFAVISLGDTAQLTVIQTCSHLNEIFLSESEKLKAGMTLSAEVIEPSCQELQGLPLVSWERSMPERKRTASENQTGRKGHCFGEILQGTVRTVKPTCIQVTLEDGSSGSVHVSEVVEPAEVRLGSFPTSSVKVGSVVTARVIGGREASSHRFLPFSHPKFTYTISELTLIPSDCTFKKSKNNFKGKRKPKSKLGIYVLFLFSSMSSCFSRQFNSDRKSLEVTTDPSVSGTVELLAMTTDSKVSLCLCKCIGRANVICVHKLEKGSITLGIVTNIQPQTGLLVKLPFGGMGTVAVTDLADAYRPNPLAVYNKDQFLRCYLLDNENDKWQLSLRPSRYEKAKPEKDPEVLSVNKLKAGQIIRGYVKSVGEQGFSGTALGRDYFQTPNCHPTILVFAILVFSIDKEEEFINLSLLPEDTGKPDVLPESLGLPLRLVREEKKKQDKKSKKRPISKKKKKESKKARTDDNDSGVEVYFREEEDKEDEGKPQVTSSASCPSRLQVTAGFSWDVGLSSLKPASAAQEEDSSDGEDQEGSTKKKSRHEQEQEKKEAEKALIQREAELMDPNLRPQDAAAFERLLLASPNSSLLWLQFMAHHLQATQIEQARTVAERALKTISFREEQEKLNVWVALLNLENMYGTEESLKKVFERAVQFCEPMPVYQKLSEIYAKSNKIKEAEGLYKTMVKRFRQNKEVWFSYGTFLLQQGQSDAASNLLQRALKSLPPKESVDVIAKFAQLEFRYGDVERGRNMFDKVLSTYPKRTDLWSVFIDLMVKHGSQKEIRALFDRVIHLSVSVKKIKFFFKRYLEYEKTHGTPQSVQAVKEKAIEFVEAKGTEGTK</sequence>
<evidence type="ECO:0000256" key="7">
    <source>
        <dbReference type="ARBA" id="ARBA00022990"/>
    </source>
</evidence>
<dbReference type="SUPFAM" id="SSF48452">
    <property type="entry name" value="TPR-like"/>
    <property type="match status" value="1"/>
</dbReference>
<dbReference type="InterPro" id="IPR048058">
    <property type="entry name" value="Rrp5_S1_rpt_hs11_sc8"/>
</dbReference>
<dbReference type="FunFam" id="2.40.50.140:FF:000200">
    <property type="entry name" value="Programmed cell death 11"/>
    <property type="match status" value="1"/>
</dbReference>
<evidence type="ECO:0000256" key="9">
    <source>
        <dbReference type="ARBA" id="ARBA00059726"/>
    </source>
</evidence>
<feature type="compositionally biased region" description="Basic and acidic residues" evidence="14">
    <location>
        <begin position="1348"/>
        <end position="1360"/>
    </location>
</feature>
<dbReference type="FunFam" id="2.40.50.140:FF:000148">
    <property type="entry name" value="protein RRP5 homolog isoform X1"/>
    <property type="match status" value="1"/>
</dbReference>
<feature type="domain" description="S1 motif" evidence="15">
    <location>
        <begin position="136"/>
        <end position="204"/>
    </location>
</feature>
<feature type="domain" description="S1 motif" evidence="15">
    <location>
        <begin position="671"/>
        <end position="740"/>
    </location>
</feature>
<dbReference type="CDD" id="cd05697">
    <property type="entry name" value="S1_Rrp5_repeat_hs5"/>
    <property type="match status" value="1"/>
</dbReference>
<feature type="compositionally biased region" description="Basic residues" evidence="14">
    <location>
        <begin position="1316"/>
        <end position="1334"/>
    </location>
</feature>
<dbReference type="GeneTree" id="ENSGT00390000012228"/>
<dbReference type="InterPro" id="IPR019734">
    <property type="entry name" value="TPR_rpt"/>
</dbReference>
<feature type="compositionally biased region" description="Basic and acidic residues" evidence="14">
    <location>
        <begin position="1415"/>
        <end position="1424"/>
    </location>
</feature>
<evidence type="ECO:0000256" key="11">
    <source>
        <dbReference type="ARBA" id="ARBA00067510"/>
    </source>
</evidence>
<dbReference type="CDD" id="cd04461">
    <property type="entry name" value="S1_Rrp5_repeat_hs8_sc7"/>
    <property type="match status" value="1"/>
</dbReference>
<comment type="function">
    <text evidence="9">Essential for the generation of mature 18S rRNA, specifically necessary for cleavages at sites A0, 1 and 2 of the 47S precursor. Directly interacts with U3 snoRNA.</text>
</comment>
<feature type="domain" description="S1 motif" evidence="15">
    <location>
        <begin position="492"/>
        <end position="561"/>
    </location>
</feature>
<evidence type="ECO:0000256" key="2">
    <source>
        <dbReference type="ARBA" id="ARBA00022499"/>
    </source>
</evidence>
<feature type="compositionally biased region" description="Acidic residues" evidence="14">
    <location>
        <begin position="1395"/>
        <end position="1406"/>
    </location>
</feature>
<dbReference type="InterPro" id="IPR045209">
    <property type="entry name" value="Rrp5"/>
</dbReference>
<keyword evidence="4" id="KW-0597">Phosphoprotein</keyword>
<reference evidence="16" key="4">
    <citation type="submission" date="2025-09" db="UniProtKB">
        <authorList>
            <consortium name="Ensembl"/>
        </authorList>
    </citation>
    <scope>IDENTIFICATION</scope>
</reference>
<dbReference type="InterPro" id="IPR003029">
    <property type="entry name" value="S1_domain"/>
</dbReference>
<evidence type="ECO:0000313" key="16">
    <source>
        <dbReference type="Ensembl" id="ENSACLP00000052448.1"/>
    </source>
</evidence>
<evidence type="ECO:0000256" key="4">
    <source>
        <dbReference type="ARBA" id="ARBA00022553"/>
    </source>
</evidence>
<reference evidence="16" key="3">
    <citation type="submission" date="2025-08" db="UniProtKB">
        <authorList>
            <consortium name="Ensembl"/>
        </authorList>
    </citation>
    <scope>IDENTIFICATION</scope>
</reference>
<dbReference type="GO" id="GO:0003723">
    <property type="term" value="F:RNA binding"/>
    <property type="evidence" value="ECO:0007669"/>
    <property type="project" value="TreeGrafter"/>
</dbReference>
<name>A0AAX7T6I1_ASTCA</name>